<accession>A0A1Y1ITV9</accession>
<name>A0A1Y1ITV9_KLENI</name>
<reference evidence="1 2" key="1">
    <citation type="journal article" date="2014" name="Nat. Commun.">
        <title>Klebsormidium flaccidum genome reveals primary factors for plant terrestrial adaptation.</title>
        <authorList>
            <person name="Hori K."/>
            <person name="Maruyama F."/>
            <person name="Fujisawa T."/>
            <person name="Togashi T."/>
            <person name="Yamamoto N."/>
            <person name="Seo M."/>
            <person name="Sato S."/>
            <person name="Yamada T."/>
            <person name="Mori H."/>
            <person name="Tajima N."/>
            <person name="Moriyama T."/>
            <person name="Ikeuchi M."/>
            <person name="Watanabe M."/>
            <person name="Wada H."/>
            <person name="Kobayashi K."/>
            <person name="Saito M."/>
            <person name="Masuda T."/>
            <person name="Sasaki-Sekimoto Y."/>
            <person name="Mashiguchi K."/>
            <person name="Awai K."/>
            <person name="Shimojima M."/>
            <person name="Masuda S."/>
            <person name="Iwai M."/>
            <person name="Nobusawa T."/>
            <person name="Narise T."/>
            <person name="Kondo S."/>
            <person name="Saito H."/>
            <person name="Sato R."/>
            <person name="Murakawa M."/>
            <person name="Ihara Y."/>
            <person name="Oshima-Yamada Y."/>
            <person name="Ohtaka K."/>
            <person name="Satoh M."/>
            <person name="Sonobe K."/>
            <person name="Ishii M."/>
            <person name="Ohtani R."/>
            <person name="Kanamori-Sato M."/>
            <person name="Honoki R."/>
            <person name="Miyazaki D."/>
            <person name="Mochizuki H."/>
            <person name="Umetsu J."/>
            <person name="Higashi K."/>
            <person name="Shibata D."/>
            <person name="Kamiya Y."/>
            <person name="Sato N."/>
            <person name="Nakamura Y."/>
            <person name="Tabata S."/>
            <person name="Ida S."/>
            <person name="Kurokawa K."/>
            <person name="Ohta H."/>
        </authorList>
    </citation>
    <scope>NUCLEOTIDE SEQUENCE [LARGE SCALE GENOMIC DNA]</scope>
    <source>
        <strain evidence="1 2">NIES-2285</strain>
    </source>
</reference>
<keyword evidence="2" id="KW-1185">Reference proteome</keyword>
<dbReference type="Proteomes" id="UP000054558">
    <property type="component" value="Unassembled WGS sequence"/>
</dbReference>
<evidence type="ECO:0000313" key="1">
    <source>
        <dbReference type="EMBL" id="GAQ92999.1"/>
    </source>
</evidence>
<evidence type="ECO:0000313" key="2">
    <source>
        <dbReference type="Proteomes" id="UP000054558"/>
    </source>
</evidence>
<dbReference type="AlphaFoldDB" id="A0A1Y1ITV9"/>
<sequence length="464" mass="51156">MPQFSGGGDRHRETSLQQPHRGVPYADCCTDCAGAQTCRGVPEEVNRCIFQTEASAESLERNDFSWGFLSKHDGRGRNTTIIVGMLREKAKATEFWDSADTIFTSVGKVEAGTEAAATVVGKASDIGTKAYHVLPHFFEVDLVIEIPPPLSGGGKHLKFYRFEIPQHASVRLNQLRPGDPLFLINPETDDLIGAWMMTAVDVPPDRDGSEATEELLSSFPDKDALAAYFSVDPAAPPPPRGWTRWAYTSYMGSYEDADGAWMSFFIPEAEFRAIRYHVMEHKPGASGTGEGKYTLRELRAHESPAAMFGTPAFYPIKRKPGALQISLYSEYFSMLAGRLPPDPFALVKDGKNLRFLRWFPDFIVTGPSEPLPPGPSAEWYVFTPGQPRIDQLINMLNAGGATALGDNVFTYVMQDLPRLITNPPLTGASLRKYSGFVTQVGQLTSQWGHTTAPHLNLQMIAAFN</sequence>
<protein>
    <submittedName>
        <fullName evidence="1">Uncharacterized protein</fullName>
    </submittedName>
</protein>
<feature type="non-terminal residue" evidence="1">
    <location>
        <position position="464"/>
    </location>
</feature>
<dbReference type="EMBL" id="DF238191">
    <property type="protein sequence ID" value="GAQ92999.1"/>
    <property type="molecule type" value="Genomic_DNA"/>
</dbReference>
<gene>
    <name evidence="1" type="ORF">KFL_012420015</name>
</gene>
<organism evidence="1 2">
    <name type="scientific">Klebsormidium nitens</name>
    <name type="common">Green alga</name>
    <name type="synonym">Ulothrix nitens</name>
    <dbReference type="NCBI Taxonomy" id="105231"/>
    <lineage>
        <taxon>Eukaryota</taxon>
        <taxon>Viridiplantae</taxon>
        <taxon>Streptophyta</taxon>
        <taxon>Klebsormidiophyceae</taxon>
        <taxon>Klebsormidiales</taxon>
        <taxon>Klebsormidiaceae</taxon>
        <taxon>Klebsormidium</taxon>
    </lineage>
</organism>
<proteinExistence type="predicted"/>